<keyword evidence="2" id="KW-1185">Reference proteome</keyword>
<dbReference type="EMBL" id="WNYA01000004">
    <property type="protein sequence ID" value="KAG8579217.1"/>
    <property type="molecule type" value="Genomic_DNA"/>
</dbReference>
<reference evidence="1" key="1">
    <citation type="thesis" date="2020" institute="ProQuest LLC" country="789 East Eisenhower Parkway, Ann Arbor, MI, USA">
        <title>Comparative Genomics and Chromosome Evolution.</title>
        <authorList>
            <person name="Mudd A.B."/>
        </authorList>
    </citation>
    <scope>NUCLEOTIDE SEQUENCE</scope>
    <source>
        <strain evidence="1">237g6f4</strain>
        <tissue evidence="1">Blood</tissue>
    </source>
</reference>
<sequence length="84" mass="9757">MSQSFVWHSSRPCLRKSVPSLNKLDGGILDFFHKRNSKLWVEMELELNHAHALGAFLWSPSISIRNINISPLITLLLKSWHKFM</sequence>
<name>A0AAV7C441_ENGPU</name>
<organism evidence="1 2">
    <name type="scientific">Engystomops pustulosus</name>
    <name type="common">Tungara frog</name>
    <name type="synonym">Physalaemus pustulosus</name>
    <dbReference type="NCBI Taxonomy" id="76066"/>
    <lineage>
        <taxon>Eukaryota</taxon>
        <taxon>Metazoa</taxon>
        <taxon>Chordata</taxon>
        <taxon>Craniata</taxon>
        <taxon>Vertebrata</taxon>
        <taxon>Euteleostomi</taxon>
        <taxon>Amphibia</taxon>
        <taxon>Batrachia</taxon>
        <taxon>Anura</taxon>
        <taxon>Neobatrachia</taxon>
        <taxon>Hyloidea</taxon>
        <taxon>Leptodactylidae</taxon>
        <taxon>Leiuperinae</taxon>
        <taxon>Engystomops</taxon>
    </lineage>
</organism>
<gene>
    <name evidence="1" type="ORF">GDO81_010759</name>
</gene>
<evidence type="ECO:0000313" key="1">
    <source>
        <dbReference type="EMBL" id="KAG8579217.1"/>
    </source>
</evidence>
<evidence type="ECO:0000313" key="2">
    <source>
        <dbReference type="Proteomes" id="UP000824782"/>
    </source>
</evidence>
<comment type="caution">
    <text evidence="1">The sequence shown here is derived from an EMBL/GenBank/DDBJ whole genome shotgun (WGS) entry which is preliminary data.</text>
</comment>
<protein>
    <submittedName>
        <fullName evidence="1">Uncharacterized protein</fullName>
    </submittedName>
</protein>
<accession>A0AAV7C441</accession>
<dbReference type="AlphaFoldDB" id="A0AAV7C441"/>
<proteinExistence type="predicted"/>
<dbReference type="Proteomes" id="UP000824782">
    <property type="component" value="Unassembled WGS sequence"/>
</dbReference>